<dbReference type="InterPro" id="IPR028042">
    <property type="entry name" value="DUF4639"/>
</dbReference>
<dbReference type="EMBL" id="OX395134">
    <property type="protein sequence ID" value="CAI5785004.1"/>
    <property type="molecule type" value="Genomic_DNA"/>
</dbReference>
<feature type="region of interest" description="Disordered" evidence="1">
    <location>
        <begin position="213"/>
        <end position="248"/>
    </location>
</feature>
<feature type="region of interest" description="Disordered" evidence="1">
    <location>
        <begin position="426"/>
        <end position="446"/>
    </location>
</feature>
<name>A0AA35PE72_9SAUR</name>
<gene>
    <name evidence="2" type="ORF">PODLI_1B030676</name>
</gene>
<dbReference type="PANTHER" id="PTHR34438">
    <property type="entry name" value="SI:DKEY-97L20.6"/>
    <property type="match status" value="1"/>
</dbReference>
<feature type="region of interest" description="Disordered" evidence="1">
    <location>
        <begin position="318"/>
        <end position="339"/>
    </location>
</feature>
<organism evidence="2 3">
    <name type="scientific">Podarcis lilfordi</name>
    <name type="common">Lilford's wall lizard</name>
    <dbReference type="NCBI Taxonomy" id="74358"/>
    <lineage>
        <taxon>Eukaryota</taxon>
        <taxon>Metazoa</taxon>
        <taxon>Chordata</taxon>
        <taxon>Craniata</taxon>
        <taxon>Vertebrata</taxon>
        <taxon>Euteleostomi</taxon>
        <taxon>Lepidosauria</taxon>
        <taxon>Squamata</taxon>
        <taxon>Bifurcata</taxon>
        <taxon>Unidentata</taxon>
        <taxon>Episquamata</taxon>
        <taxon>Laterata</taxon>
        <taxon>Lacertibaenia</taxon>
        <taxon>Lacertidae</taxon>
        <taxon>Podarcis</taxon>
    </lineage>
</organism>
<sequence length="446" mass="49047">MATAALGPWRLLLPSTPLCSHCSQNNELCGFFGMVWRLVDWASDLGLCGPERLQEVREVCLALRFLTESPEHPCKKMTSRVTLAKSRAERSRPPTVPVPQVEIVPGRLTEGDWFSLLGFEEAEDHVGDILAGLMDQVLEECFKVYLERQCIPYVITQARDAMLQIIEWRFLVRDEGEAGVPAEPTWQEDEEPVAGITDSWAQGSVPVLQAMPRPEEPEVPRLPEEVPQLPEESPIAKEEPAGPSDIAAQGFPQGTPSNLLRIQLGRPPNIRDVFYDQAGNITAAPRLEPASLPKRWVKPSAEVVDPEVESQQQEALKTVSGRRAHKLPRGPAEKGSAHGERLLGVRRSLAEKAAQPPSPAGGVLQPTSFVFVRPNLLTQTVQLATGVTLRCVGGVREKVSPHAHQEEAKEGPGNLHPMCLRVPTPSRQHILQQPKPLPRLRPGAAL</sequence>
<dbReference type="Proteomes" id="UP001178461">
    <property type="component" value="Chromosome 9"/>
</dbReference>
<evidence type="ECO:0000313" key="3">
    <source>
        <dbReference type="Proteomes" id="UP001178461"/>
    </source>
</evidence>
<evidence type="ECO:0000313" key="2">
    <source>
        <dbReference type="EMBL" id="CAI5785004.1"/>
    </source>
</evidence>
<accession>A0AA35PE72</accession>
<evidence type="ECO:0000256" key="1">
    <source>
        <dbReference type="SAM" id="MobiDB-lite"/>
    </source>
</evidence>
<dbReference type="Pfam" id="PF15479">
    <property type="entry name" value="DUF4639"/>
    <property type="match status" value="1"/>
</dbReference>
<proteinExistence type="predicted"/>
<protein>
    <submittedName>
        <fullName evidence="2">Uncharacterized protein</fullName>
    </submittedName>
</protein>
<dbReference type="PANTHER" id="PTHR34438:SF1">
    <property type="entry name" value="CHROMOSOME 2 OPEN READING FRAME 81"/>
    <property type="match status" value="1"/>
</dbReference>
<feature type="compositionally biased region" description="Basic and acidic residues" evidence="1">
    <location>
        <begin position="213"/>
        <end position="224"/>
    </location>
</feature>
<feature type="compositionally biased region" description="Basic and acidic residues" evidence="1">
    <location>
        <begin position="400"/>
        <end position="410"/>
    </location>
</feature>
<reference evidence="2" key="1">
    <citation type="submission" date="2022-12" db="EMBL/GenBank/DDBJ databases">
        <authorList>
            <person name="Alioto T."/>
            <person name="Alioto T."/>
            <person name="Gomez Garrido J."/>
        </authorList>
    </citation>
    <scope>NUCLEOTIDE SEQUENCE</scope>
</reference>
<feature type="region of interest" description="Disordered" evidence="1">
    <location>
        <begin position="400"/>
        <end position="419"/>
    </location>
</feature>
<dbReference type="AlphaFoldDB" id="A0AA35PE72"/>
<keyword evidence="3" id="KW-1185">Reference proteome</keyword>